<dbReference type="EMBL" id="FNJR01000020">
    <property type="protein sequence ID" value="SDP96349.1"/>
    <property type="molecule type" value="Genomic_DNA"/>
</dbReference>
<organism evidence="4 5">
    <name type="scientific">Actinopolyspora xinjiangensis</name>
    <dbReference type="NCBI Taxonomy" id="405564"/>
    <lineage>
        <taxon>Bacteria</taxon>
        <taxon>Bacillati</taxon>
        <taxon>Actinomycetota</taxon>
        <taxon>Actinomycetes</taxon>
        <taxon>Actinopolysporales</taxon>
        <taxon>Actinopolysporaceae</taxon>
        <taxon>Actinopolyspora</taxon>
    </lineage>
</organism>
<evidence type="ECO:0000313" key="4">
    <source>
        <dbReference type="EMBL" id="SDP96349.1"/>
    </source>
</evidence>
<feature type="compositionally biased region" description="Polar residues" evidence="1">
    <location>
        <begin position="93"/>
        <end position="105"/>
    </location>
</feature>
<dbReference type="Pfam" id="PF14040">
    <property type="entry name" value="DNase_NucA_NucB"/>
    <property type="match status" value="1"/>
</dbReference>
<feature type="domain" description="Deoxyribonuclease NucA/NucB" evidence="3">
    <location>
        <begin position="380"/>
        <end position="474"/>
    </location>
</feature>
<sequence length="477" mass="52771">MKYGRSVAVLAAAALLVLVPAGTAAGQEPDNPSPATPRETGTKHHLRTWLINDPELIKNQQRVLDTLRRTGSLDTLGIAPVTDMTRPKPYQQEPASYTVDSSRFPQGTKPADPYQYITEQECEQAGEKASRPQGWIKNHFSYCQRTLMVIQDVGCRFPFGGCRPTGLLVARPMIIGHGKQGGYGADDRWAHFDVRLNPSFLSGTMRRADLEVYFETDGEYENGGDWFEDPCAIGDKEGRDDSLLSWRANDGAEVELVSEADAPSAEQGQQIATCTFHPVYDFDLVGFDPGSEAHGHEGGMRFDSAWYLAPQEPGQQLGSVFDRTTPGMTYRRDDTPVAGVADHIGDARQNPSGTIPSRSDKTLEGSGPQDTLRRLAPGAGQSQQERYAANRRVVRNFCRSAAMPPKPGPGLYDCDEYAFASTYEGAARHEYEGSQHEGHYSVRWVNRSQNREAGSRLGRWYTNDRILNGDEFFVPID</sequence>
<accession>A0A1H0X0H5</accession>
<evidence type="ECO:0000256" key="2">
    <source>
        <dbReference type="SAM" id="SignalP"/>
    </source>
</evidence>
<evidence type="ECO:0000313" key="5">
    <source>
        <dbReference type="Proteomes" id="UP000199497"/>
    </source>
</evidence>
<gene>
    <name evidence="4" type="ORF">SAMN04487905_12013</name>
</gene>
<feature type="region of interest" description="Disordered" evidence="1">
    <location>
        <begin position="24"/>
        <end position="43"/>
    </location>
</feature>
<dbReference type="AlphaFoldDB" id="A0A1H0X0H5"/>
<proteinExistence type="predicted"/>
<reference evidence="5" key="1">
    <citation type="submission" date="2016-10" db="EMBL/GenBank/DDBJ databases">
        <authorList>
            <person name="Varghese N."/>
            <person name="Submissions S."/>
        </authorList>
    </citation>
    <scope>NUCLEOTIDE SEQUENCE [LARGE SCALE GENOMIC DNA]</scope>
    <source>
        <strain evidence="5">DSM 46732</strain>
    </source>
</reference>
<keyword evidence="5" id="KW-1185">Reference proteome</keyword>
<evidence type="ECO:0000259" key="3">
    <source>
        <dbReference type="Pfam" id="PF14040"/>
    </source>
</evidence>
<feature type="region of interest" description="Disordered" evidence="1">
    <location>
        <begin position="79"/>
        <end position="105"/>
    </location>
</feature>
<dbReference type="Proteomes" id="UP000199497">
    <property type="component" value="Unassembled WGS sequence"/>
</dbReference>
<dbReference type="InterPro" id="IPR029476">
    <property type="entry name" value="DNase_NucA_NucB"/>
</dbReference>
<keyword evidence="2" id="KW-0732">Signal</keyword>
<name>A0A1H0X0H5_9ACTN</name>
<feature type="signal peptide" evidence="2">
    <location>
        <begin position="1"/>
        <end position="24"/>
    </location>
</feature>
<dbReference type="OrthoDB" id="2751008at2"/>
<feature type="chain" id="PRO_5038895078" evidence="2">
    <location>
        <begin position="25"/>
        <end position="477"/>
    </location>
</feature>
<feature type="region of interest" description="Disordered" evidence="1">
    <location>
        <begin position="342"/>
        <end position="385"/>
    </location>
</feature>
<protein>
    <submittedName>
        <fullName evidence="4">Deoxyribonuclease NucA/NucB</fullName>
    </submittedName>
</protein>
<dbReference type="STRING" id="405564.SAMN04487905_12013"/>
<dbReference type="RefSeq" id="WP_092604566.1">
    <property type="nucleotide sequence ID" value="NZ_FNJR01000020.1"/>
</dbReference>
<evidence type="ECO:0000256" key="1">
    <source>
        <dbReference type="SAM" id="MobiDB-lite"/>
    </source>
</evidence>